<dbReference type="RefSeq" id="XP_037213045.1">
    <property type="nucleotide sequence ID" value="XM_037370453.1"/>
</dbReference>
<proteinExistence type="predicted"/>
<reference evidence="2" key="1">
    <citation type="submission" date="2020-05" db="EMBL/GenBank/DDBJ databases">
        <title>Mycena genomes resolve the evolution of fungal bioluminescence.</title>
        <authorList>
            <person name="Tsai I.J."/>
        </authorList>
    </citation>
    <scope>NUCLEOTIDE SEQUENCE</scope>
    <source>
        <strain evidence="2">171206Taipei</strain>
    </source>
</reference>
<name>A0A8H6RYA1_9AGAR</name>
<dbReference type="GeneID" id="59352969"/>
<comment type="caution">
    <text evidence="2">The sequence shown here is derived from an EMBL/GenBank/DDBJ whole genome shotgun (WGS) entry which is preliminary data.</text>
</comment>
<dbReference type="AlphaFoldDB" id="A0A8H6RYA1"/>
<feature type="chain" id="PRO_5034318805" evidence="1">
    <location>
        <begin position="23"/>
        <end position="117"/>
    </location>
</feature>
<evidence type="ECO:0000313" key="3">
    <source>
        <dbReference type="Proteomes" id="UP000636479"/>
    </source>
</evidence>
<dbReference type="EMBL" id="JACAZF010000018">
    <property type="protein sequence ID" value="KAF7288893.1"/>
    <property type="molecule type" value="Genomic_DNA"/>
</dbReference>
<dbReference type="OrthoDB" id="2918663at2759"/>
<dbReference type="Proteomes" id="UP000636479">
    <property type="component" value="Unassembled WGS sequence"/>
</dbReference>
<sequence>MFSKQTLLAYISLASTLGLVNAFNGTAYLGFANVEGCSCPAFNGPYGVAVPRALVGSHTCCNEGVTLSYKGNSVTAVFSGFFDAEGAQDVALSPRAFSDLAPSTWTGPVEGVVWQFA</sequence>
<evidence type="ECO:0000256" key="1">
    <source>
        <dbReference type="SAM" id="SignalP"/>
    </source>
</evidence>
<evidence type="ECO:0000313" key="2">
    <source>
        <dbReference type="EMBL" id="KAF7288893.1"/>
    </source>
</evidence>
<protein>
    <submittedName>
        <fullName evidence="2">Uncharacterized protein</fullName>
    </submittedName>
</protein>
<keyword evidence="1" id="KW-0732">Signal</keyword>
<gene>
    <name evidence="2" type="ORF">MIND_01405300</name>
</gene>
<organism evidence="2 3">
    <name type="scientific">Mycena indigotica</name>
    <dbReference type="NCBI Taxonomy" id="2126181"/>
    <lineage>
        <taxon>Eukaryota</taxon>
        <taxon>Fungi</taxon>
        <taxon>Dikarya</taxon>
        <taxon>Basidiomycota</taxon>
        <taxon>Agaricomycotina</taxon>
        <taxon>Agaricomycetes</taxon>
        <taxon>Agaricomycetidae</taxon>
        <taxon>Agaricales</taxon>
        <taxon>Marasmiineae</taxon>
        <taxon>Mycenaceae</taxon>
        <taxon>Mycena</taxon>
    </lineage>
</organism>
<feature type="signal peptide" evidence="1">
    <location>
        <begin position="1"/>
        <end position="22"/>
    </location>
</feature>
<accession>A0A8H6RYA1</accession>
<keyword evidence="3" id="KW-1185">Reference proteome</keyword>